<dbReference type="Pfam" id="PF00134">
    <property type="entry name" value="Cyclin_N"/>
    <property type="match status" value="1"/>
</dbReference>
<feature type="domain" description="Cyclin-like" evidence="5">
    <location>
        <begin position="191"/>
        <end position="273"/>
    </location>
</feature>
<reference evidence="7" key="1">
    <citation type="submission" date="2016-10" db="EMBL/GenBank/DDBJ databases">
        <authorList>
            <person name="Benchimol M."/>
            <person name="Almeida L.G."/>
            <person name="Vasconcelos A.T."/>
            <person name="Perreira-Neves A."/>
            <person name="Rosa I.A."/>
            <person name="Tasca T."/>
            <person name="Bogo M.R."/>
            <person name="de Souza W."/>
        </authorList>
    </citation>
    <scope>NUCLEOTIDE SEQUENCE [LARGE SCALE GENOMIC DNA]</scope>
    <source>
        <strain evidence="7">K</strain>
    </source>
</reference>
<dbReference type="GO" id="GO:0016538">
    <property type="term" value="F:cyclin-dependent protein serine/threonine kinase regulator activity"/>
    <property type="evidence" value="ECO:0007669"/>
    <property type="project" value="InterPro"/>
</dbReference>
<evidence type="ECO:0000256" key="1">
    <source>
        <dbReference type="ARBA" id="ARBA00022618"/>
    </source>
</evidence>
<dbReference type="VEuPathDB" id="TrichDB:TRFO_35561"/>
<dbReference type="InterPro" id="IPR006671">
    <property type="entry name" value="Cyclin_N"/>
</dbReference>
<organism evidence="7 8">
    <name type="scientific">Tritrichomonas foetus</name>
    <dbReference type="NCBI Taxonomy" id="1144522"/>
    <lineage>
        <taxon>Eukaryota</taxon>
        <taxon>Metamonada</taxon>
        <taxon>Parabasalia</taxon>
        <taxon>Tritrichomonadida</taxon>
        <taxon>Tritrichomonadidae</taxon>
        <taxon>Tritrichomonas</taxon>
    </lineage>
</organism>
<evidence type="ECO:0000256" key="2">
    <source>
        <dbReference type="ARBA" id="ARBA00023127"/>
    </source>
</evidence>
<keyword evidence="8" id="KW-1185">Reference proteome</keyword>
<dbReference type="GO" id="GO:0044772">
    <property type="term" value="P:mitotic cell cycle phase transition"/>
    <property type="evidence" value="ECO:0007669"/>
    <property type="project" value="InterPro"/>
</dbReference>
<dbReference type="SMART" id="SM00385">
    <property type="entry name" value="CYCLIN"/>
    <property type="match status" value="2"/>
</dbReference>
<keyword evidence="2 4" id="KW-0195">Cyclin</keyword>
<dbReference type="GO" id="GO:0051301">
    <property type="term" value="P:cell division"/>
    <property type="evidence" value="ECO:0007669"/>
    <property type="project" value="UniProtKB-KW"/>
</dbReference>
<gene>
    <name evidence="7" type="ORF">TRFO_35561</name>
</gene>
<evidence type="ECO:0000313" key="7">
    <source>
        <dbReference type="EMBL" id="OHS98094.1"/>
    </source>
</evidence>
<evidence type="ECO:0000256" key="3">
    <source>
        <dbReference type="ARBA" id="ARBA00023306"/>
    </source>
</evidence>
<dbReference type="Pfam" id="PF02984">
    <property type="entry name" value="Cyclin_C"/>
    <property type="match status" value="1"/>
</dbReference>
<name>A0A1J4JFU7_9EUKA</name>
<dbReference type="RefSeq" id="XP_068351231.1">
    <property type="nucleotide sequence ID" value="XM_068510331.1"/>
</dbReference>
<proteinExistence type="inferred from homology"/>
<dbReference type="EMBL" id="MLAK01001075">
    <property type="protein sequence ID" value="OHS98094.1"/>
    <property type="molecule type" value="Genomic_DNA"/>
</dbReference>
<dbReference type="CDD" id="cd20537">
    <property type="entry name" value="CYCLIN_CCNO-like_rpt2"/>
    <property type="match status" value="1"/>
</dbReference>
<dbReference type="GeneID" id="94845035"/>
<dbReference type="PANTHER" id="PTHR10177">
    <property type="entry name" value="CYCLINS"/>
    <property type="match status" value="1"/>
</dbReference>
<keyword evidence="1" id="KW-0132">Cell division</keyword>
<evidence type="ECO:0000256" key="4">
    <source>
        <dbReference type="RuleBase" id="RU000383"/>
    </source>
</evidence>
<dbReference type="InterPro" id="IPR039361">
    <property type="entry name" value="Cyclin"/>
</dbReference>
<dbReference type="Proteomes" id="UP000179807">
    <property type="component" value="Unassembled WGS sequence"/>
</dbReference>
<dbReference type="PIRSF" id="PIRSF001771">
    <property type="entry name" value="Cyclin_A_B_D_E"/>
    <property type="match status" value="1"/>
</dbReference>
<dbReference type="InterPro" id="IPR004367">
    <property type="entry name" value="Cyclin_C-dom"/>
</dbReference>
<accession>A0A1J4JFU7</accession>
<evidence type="ECO:0000259" key="6">
    <source>
        <dbReference type="SMART" id="SM01332"/>
    </source>
</evidence>
<dbReference type="InterPro" id="IPR046965">
    <property type="entry name" value="Cyclin_A/B-like"/>
</dbReference>
<evidence type="ECO:0000313" key="8">
    <source>
        <dbReference type="Proteomes" id="UP000179807"/>
    </source>
</evidence>
<feature type="domain" description="Cyclin-like" evidence="5">
    <location>
        <begin position="94"/>
        <end position="178"/>
    </location>
</feature>
<comment type="similarity">
    <text evidence="4">Belongs to the cyclin family.</text>
</comment>
<feature type="domain" description="Cyclin C-terminal" evidence="6">
    <location>
        <begin position="187"/>
        <end position="302"/>
    </location>
</feature>
<dbReference type="OrthoDB" id="5590282at2759"/>
<dbReference type="SMART" id="SM01332">
    <property type="entry name" value="Cyclin_C"/>
    <property type="match status" value="1"/>
</dbReference>
<dbReference type="Gene3D" id="1.10.472.10">
    <property type="entry name" value="Cyclin-like"/>
    <property type="match status" value="2"/>
</dbReference>
<dbReference type="AlphaFoldDB" id="A0A1J4JFU7"/>
<sequence>METFKTMIIGSPPIFDFNSVDDSDYSDLDLSDEEDSICLLPDIDQRNINNPTKIARYAETIFSLAKEETHDIALQNFFESQNDITPEMHEIAIKWLFSIQSQCQMSSNSLFEAVIYLNTILTRVNIEKSKLQLMTVTCMWLAAKMEERAIPTLNDLIYICSNNYTADDFVQCERDVLRILDYRLNFPTPKFFLRRLTDAIDADSAIIEVSNFFCELSLIPLEFINYDPSTIALACICLGKLSMREFCPTKRLMSYAHIDGLEDVKSCAKLLVKYASILMTDKKHILYKKFTDEHLNKSILDMELDINIDRQL</sequence>
<evidence type="ECO:0000259" key="5">
    <source>
        <dbReference type="SMART" id="SM00385"/>
    </source>
</evidence>
<dbReference type="FunFam" id="1.10.472.10:FF:000057">
    <property type="entry name" value="Cyclin N-terminal domain containing 2"/>
    <property type="match status" value="1"/>
</dbReference>
<dbReference type="SUPFAM" id="SSF47954">
    <property type="entry name" value="Cyclin-like"/>
    <property type="match status" value="2"/>
</dbReference>
<comment type="caution">
    <text evidence="7">The sequence shown here is derived from an EMBL/GenBank/DDBJ whole genome shotgun (WGS) entry which is preliminary data.</text>
</comment>
<protein>
    <submittedName>
        <fullName evidence="7">Cyclin, N-terminal domain containing protein</fullName>
    </submittedName>
</protein>
<dbReference type="InterPro" id="IPR013763">
    <property type="entry name" value="Cyclin-like_dom"/>
</dbReference>
<keyword evidence="3" id="KW-0131">Cell cycle</keyword>
<dbReference type="InterPro" id="IPR036915">
    <property type="entry name" value="Cyclin-like_sf"/>
</dbReference>